<dbReference type="Pfam" id="PF01979">
    <property type="entry name" value="Amidohydro_1"/>
    <property type="match status" value="1"/>
</dbReference>
<dbReference type="Proteomes" id="UP001214043">
    <property type="component" value="Chromosome"/>
</dbReference>
<feature type="domain" description="Amidohydrolase-related" evidence="5">
    <location>
        <begin position="47"/>
        <end position="426"/>
    </location>
</feature>
<dbReference type="KEGG" id="hfl:PUV54_09125"/>
<dbReference type="NCBIfam" id="NF006681">
    <property type="entry name" value="PRK09229.1-2"/>
    <property type="match status" value="1"/>
</dbReference>
<dbReference type="GO" id="GO:0050416">
    <property type="term" value="F:formimidoylglutamate deiminase activity"/>
    <property type="evidence" value="ECO:0007669"/>
    <property type="project" value="UniProtKB-EC"/>
</dbReference>
<keyword evidence="2" id="KW-0479">Metal-binding</keyword>
<dbReference type="InterPro" id="IPR006680">
    <property type="entry name" value="Amidohydro-rel"/>
</dbReference>
<accession>A0AAF0CEG3</accession>
<dbReference type="InterPro" id="IPR032466">
    <property type="entry name" value="Metal_Hydrolase"/>
</dbReference>
<evidence type="ECO:0000259" key="5">
    <source>
        <dbReference type="Pfam" id="PF01979"/>
    </source>
</evidence>
<dbReference type="NCBIfam" id="TIGR02022">
    <property type="entry name" value="hutF"/>
    <property type="match status" value="1"/>
</dbReference>
<dbReference type="Gene3D" id="3.20.20.140">
    <property type="entry name" value="Metal-dependent hydrolases"/>
    <property type="match status" value="1"/>
</dbReference>
<reference evidence="6" key="1">
    <citation type="submission" date="2023-02" db="EMBL/GenBank/DDBJ databases">
        <title>Genome sequence of Hyphococcus flavus.</title>
        <authorList>
            <person name="Rong J.-C."/>
            <person name="Zhao Q."/>
            <person name="Yi M."/>
            <person name="Wu J.-Y."/>
        </authorList>
    </citation>
    <scope>NUCLEOTIDE SEQUENCE</scope>
    <source>
        <strain evidence="6">MCCC 1K03223</strain>
    </source>
</reference>
<dbReference type="GO" id="GO:0046872">
    <property type="term" value="F:metal ion binding"/>
    <property type="evidence" value="ECO:0007669"/>
    <property type="project" value="UniProtKB-KW"/>
</dbReference>
<keyword evidence="3 6" id="KW-0378">Hydrolase</keyword>
<dbReference type="RefSeq" id="WP_274491912.1">
    <property type="nucleotide sequence ID" value="NZ_CP118166.1"/>
</dbReference>
<dbReference type="SUPFAM" id="SSF51556">
    <property type="entry name" value="Metallo-dependent hydrolases"/>
    <property type="match status" value="1"/>
</dbReference>
<dbReference type="EC" id="3.5.3.13" evidence="6"/>
<keyword evidence="7" id="KW-1185">Reference proteome</keyword>
<protein>
    <submittedName>
        <fullName evidence="6">Formimidoylglutamate deiminase</fullName>
        <ecNumber evidence="6">3.5.3.13</ecNumber>
    </submittedName>
</protein>
<dbReference type="AlphaFoldDB" id="A0AAF0CEG3"/>
<evidence type="ECO:0000256" key="3">
    <source>
        <dbReference type="ARBA" id="ARBA00022801"/>
    </source>
</evidence>
<evidence type="ECO:0000313" key="6">
    <source>
        <dbReference type="EMBL" id="WDI30119.1"/>
    </source>
</evidence>
<dbReference type="Gene3D" id="2.30.40.10">
    <property type="entry name" value="Urease, subunit C, domain 1"/>
    <property type="match status" value="1"/>
</dbReference>
<evidence type="ECO:0000256" key="2">
    <source>
        <dbReference type="ARBA" id="ARBA00022723"/>
    </source>
</evidence>
<proteinExistence type="predicted"/>
<dbReference type="SUPFAM" id="SSF51338">
    <property type="entry name" value="Composite domain of metallo-dependent hydrolases"/>
    <property type="match status" value="1"/>
</dbReference>
<dbReference type="PANTHER" id="PTHR11271">
    <property type="entry name" value="GUANINE DEAMINASE"/>
    <property type="match status" value="1"/>
</dbReference>
<evidence type="ECO:0000256" key="1">
    <source>
        <dbReference type="ARBA" id="ARBA00001947"/>
    </source>
</evidence>
<dbReference type="InterPro" id="IPR010252">
    <property type="entry name" value="HutF"/>
</dbReference>
<dbReference type="InterPro" id="IPR011059">
    <property type="entry name" value="Metal-dep_hydrolase_composite"/>
</dbReference>
<comment type="cofactor">
    <cofactor evidence="1">
        <name>Zn(2+)</name>
        <dbReference type="ChEBI" id="CHEBI:29105"/>
    </cofactor>
</comment>
<gene>
    <name evidence="6" type="ORF">PUV54_09125</name>
</gene>
<dbReference type="NCBIfam" id="NF006684">
    <property type="entry name" value="PRK09229.1-5"/>
    <property type="match status" value="1"/>
</dbReference>
<name>A0AAF0CEG3_9PROT</name>
<keyword evidence="4" id="KW-0862">Zinc</keyword>
<evidence type="ECO:0000313" key="7">
    <source>
        <dbReference type="Proteomes" id="UP001214043"/>
    </source>
</evidence>
<dbReference type="InterPro" id="IPR051607">
    <property type="entry name" value="Metallo-dep_hydrolases"/>
</dbReference>
<dbReference type="EMBL" id="CP118166">
    <property type="protein sequence ID" value="WDI30119.1"/>
    <property type="molecule type" value="Genomic_DNA"/>
</dbReference>
<organism evidence="6 7">
    <name type="scientific">Hyphococcus flavus</name>
    <dbReference type="NCBI Taxonomy" id="1866326"/>
    <lineage>
        <taxon>Bacteria</taxon>
        <taxon>Pseudomonadati</taxon>
        <taxon>Pseudomonadota</taxon>
        <taxon>Alphaproteobacteria</taxon>
        <taxon>Parvularculales</taxon>
        <taxon>Parvularculaceae</taxon>
        <taxon>Hyphococcus</taxon>
    </lineage>
</organism>
<sequence length="455" mass="49353">MKSQTISAKTMLTANGWQSDMHLTIGEDGQIAAIKNGLAPNSTTVDVLLPAISNVHSHAFQRLLAGLTEYRTNAQDDFWSWRALMYKCMDYLQPDHFEIIAAMTQVEMLESGFSAVGEFHYVHHQPDGTPYDQPGEISNRVLQAALDTGIGLTHLPTLYMQGGLDGRALAGGQRRFGCTPEAFSALYSDIKKSFNGAPADFMLGGAAHSLRAVSSDGLSLLKDITEGAPTHIHIAEQTGEVDEVLSHLGARPVRWLLDNYDINSQWCLVHATHMDSSEINDLARSGAVAGVCPITEANLGDGIFEATQFADKGGAFAIGSDSNVRICAVEELRMLEYSQRLRDRRRVLLNDGNKSCGRRLLDMTATAGAQALGRSAGVISPGLIADLVALDQSTPVLCGLDKDAILDGWIFAGDSRCVSDLWAGGRHVVKQGRHIHREKIVPKFLSLMKEVRSAL</sequence>
<evidence type="ECO:0000256" key="4">
    <source>
        <dbReference type="ARBA" id="ARBA00022833"/>
    </source>
</evidence>
<dbReference type="GO" id="GO:0019239">
    <property type="term" value="F:deaminase activity"/>
    <property type="evidence" value="ECO:0007669"/>
    <property type="project" value="TreeGrafter"/>
</dbReference>
<dbReference type="PANTHER" id="PTHR11271:SF48">
    <property type="entry name" value="AMIDOHYDROLASE-RELATED DOMAIN-CONTAINING PROTEIN"/>
    <property type="match status" value="1"/>
</dbReference>
<dbReference type="GO" id="GO:0005829">
    <property type="term" value="C:cytosol"/>
    <property type="evidence" value="ECO:0007669"/>
    <property type="project" value="TreeGrafter"/>
</dbReference>